<proteinExistence type="predicted"/>
<organism evidence="1 2">
    <name type="scientific">Lacipirellula parvula</name>
    <dbReference type="NCBI Taxonomy" id="2650471"/>
    <lineage>
        <taxon>Bacteria</taxon>
        <taxon>Pseudomonadati</taxon>
        <taxon>Planctomycetota</taxon>
        <taxon>Planctomycetia</taxon>
        <taxon>Pirellulales</taxon>
        <taxon>Lacipirellulaceae</taxon>
        <taxon>Lacipirellula</taxon>
    </lineage>
</organism>
<dbReference type="KEGG" id="lpav:PLANPX_0466"/>
<protein>
    <submittedName>
        <fullName evidence="1">Uncharacterized protein</fullName>
    </submittedName>
</protein>
<dbReference type="EMBL" id="AP021861">
    <property type="protein sequence ID" value="BBO30854.1"/>
    <property type="molecule type" value="Genomic_DNA"/>
</dbReference>
<accession>A0A5K7X2H4</accession>
<gene>
    <name evidence="1" type="ORF">PLANPX_0466</name>
</gene>
<evidence type="ECO:0000313" key="2">
    <source>
        <dbReference type="Proteomes" id="UP000326837"/>
    </source>
</evidence>
<reference evidence="2" key="1">
    <citation type="submission" date="2019-10" db="EMBL/GenBank/DDBJ databases">
        <title>Lacipirellula parvula gen. nov., sp. nov., representing a lineage of planctomycetes widespread in freshwater anoxic habitats, and description of the family Lacipirellulaceae.</title>
        <authorList>
            <person name="Dedysh S.N."/>
            <person name="Kulichevskaya I.S."/>
            <person name="Beletsky A.V."/>
            <person name="Rakitin A.L."/>
            <person name="Mardanov A.V."/>
            <person name="Ivanova A.A."/>
            <person name="Saltykova V.X."/>
            <person name="Rijpstra W.I.C."/>
            <person name="Sinninghe Damste J.S."/>
            <person name="Ravin N.V."/>
        </authorList>
    </citation>
    <scope>NUCLEOTIDE SEQUENCE [LARGE SCALE GENOMIC DNA]</scope>
    <source>
        <strain evidence="2">PX69</strain>
    </source>
</reference>
<sequence length="38" mass="4209">MRAPGRNGPYRIERAGVKVTANTQSRHFAAPRQLALNC</sequence>
<dbReference type="Proteomes" id="UP000326837">
    <property type="component" value="Chromosome"/>
</dbReference>
<name>A0A5K7X2H4_9BACT</name>
<evidence type="ECO:0000313" key="1">
    <source>
        <dbReference type="EMBL" id="BBO30854.1"/>
    </source>
</evidence>
<keyword evidence="2" id="KW-1185">Reference proteome</keyword>
<dbReference type="AlphaFoldDB" id="A0A5K7X2H4"/>